<sequence length="133" mass="14201">MTFTTSTYTLCLPIHDRPTSFEFYQAALGLEPVGEVADDGIPEPLQFVLGDGVNLMFIPTGGFGWVTAGRETAAKDVSECLLSITLSTQAEVDAAFKRAVDSGAEAVTPPTQQPWGYTATFADPDGHLWSLVS</sequence>
<evidence type="ECO:0000313" key="3">
    <source>
        <dbReference type="Proteomes" id="UP001500393"/>
    </source>
</evidence>
<dbReference type="InterPro" id="IPR029068">
    <property type="entry name" value="Glyas_Bleomycin-R_OHBP_Dase"/>
</dbReference>
<dbReference type="Pfam" id="PF00903">
    <property type="entry name" value="Glyoxalase"/>
    <property type="match status" value="1"/>
</dbReference>
<evidence type="ECO:0000259" key="1">
    <source>
        <dbReference type="PROSITE" id="PS51819"/>
    </source>
</evidence>
<dbReference type="EMBL" id="BAAAOS010000018">
    <property type="protein sequence ID" value="GAA1569197.1"/>
    <property type="molecule type" value="Genomic_DNA"/>
</dbReference>
<organism evidence="2 3">
    <name type="scientific">Kribbella sancticallisti</name>
    <dbReference type="NCBI Taxonomy" id="460087"/>
    <lineage>
        <taxon>Bacteria</taxon>
        <taxon>Bacillati</taxon>
        <taxon>Actinomycetota</taxon>
        <taxon>Actinomycetes</taxon>
        <taxon>Propionibacteriales</taxon>
        <taxon>Kribbellaceae</taxon>
        <taxon>Kribbella</taxon>
    </lineage>
</organism>
<dbReference type="Proteomes" id="UP001500393">
    <property type="component" value="Unassembled WGS sequence"/>
</dbReference>
<dbReference type="PANTHER" id="PTHR36503:SF1">
    <property type="entry name" value="BLR2520 PROTEIN"/>
    <property type="match status" value="1"/>
</dbReference>
<gene>
    <name evidence="2" type="ORF">GCM10009789_23310</name>
</gene>
<proteinExistence type="predicted"/>
<feature type="domain" description="VOC" evidence="1">
    <location>
        <begin position="5"/>
        <end position="133"/>
    </location>
</feature>
<dbReference type="Gene3D" id="3.10.180.10">
    <property type="entry name" value="2,3-Dihydroxybiphenyl 1,2-Dioxygenase, domain 1"/>
    <property type="match status" value="1"/>
</dbReference>
<protein>
    <submittedName>
        <fullName evidence="2">VOC family protein</fullName>
    </submittedName>
</protein>
<name>A0ABN2D5K9_9ACTN</name>
<reference evidence="2 3" key="1">
    <citation type="journal article" date="2019" name="Int. J. Syst. Evol. Microbiol.">
        <title>The Global Catalogue of Microorganisms (GCM) 10K type strain sequencing project: providing services to taxonomists for standard genome sequencing and annotation.</title>
        <authorList>
            <consortium name="The Broad Institute Genomics Platform"/>
            <consortium name="The Broad Institute Genome Sequencing Center for Infectious Disease"/>
            <person name="Wu L."/>
            <person name="Ma J."/>
        </authorList>
    </citation>
    <scope>NUCLEOTIDE SEQUENCE [LARGE SCALE GENOMIC DNA]</scope>
    <source>
        <strain evidence="2 3">JCM 14969</strain>
    </source>
</reference>
<dbReference type="InterPro" id="IPR037523">
    <property type="entry name" value="VOC_core"/>
</dbReference>
<comment type="caution">
    <text evidence="2">The sequence shown here is derived from an EMBL/GenBank/DDBJ whole genome shotgun (WGS) entry which is preliminary data.</text>
</comment>
<keyword evidence="3" id="KW-1185">Reference proteome</keyword>
<dbReference type="InterPro" id="IPR004360">
    <property type="entry name" value="Glyas_Fos-R_dOase_dom"/>
</dbReference>
<evidence type="ECO:0000313" key="2">
    <source>
        <dbReference type="EMBL" id="GAA1569197.1"/>
    </source>
</evidence>
<dbReference type="PANTHER" id="PTHR36503">
    <property type="entry name" value="BLR2520 PROTEIN"/>
    <property type="match status" value="1"/>
</dbReference>
<dbReference type="SUPFAM" id="SSF54593">
    <property type="entry name" value="Glyoxalase/Bleomycin resistance protein/Dihydroxybiphenyl dioxygenase"/>
    <property type="match status" value="1"/>
</dbReference>
<dbReference type="PROSITE" id="PS51819">
    <property type="entry name" value="VOC"/>
    <property type="match status" value="1"/>
</dbReference>
<accession>A0ABN2D5K9</accession>
<dbReference type="RefSeq" id="WP_344212815.1">
    <property type="nucleotide sequence ID" value="NZ_BAAAOS010000018.1"/>
</dbReference>